<dbReference type="PANTHER" id="PTHR42793">
    <property type="entry name" value="COA BINDING DOMAIN CONTAINING PROTEIN"/>
    <property type="match status" value="1"/>
</dbReference>
<accession>T0YSK5</accession>
<evidence type="ECO:0000259" key="1">
    <source>
        <dbReference type="SMART" id="SM00881"/>
    </source>
</evidence>
<sequence length="175" mass="18591">MIDGAMERLLAPRTVALCGGVWADAAAAACRAIGYRGEVWRVHPSRPSSPEQPYYRSIEELPGVPDATFIAAPAREAPAITAALARRRAGGFVCFASGFSETGAEEGRRLAGELAGAAGALPYLGPNCYGFINFFDRAALWPDQIVGVRPERGVALICQSGTIALDLLFNRRSLP</sequence>
<dbReference type="PANTHER" id="PTHR42793:SF4">
    <property type="entry name" value="BLL6376 PROTEIN"/>
    <property type="match status" value="1"/>
</dbReference>
<dbReference type="SUPFAM" id="SSF51735">
    <property type="entry name" value="NAD(P)-binding Rossmann-fold domains"/>
    <property type="match status" value="1"/>
</dbReference>
<dbReference type="AlphaFoldDB" id="T0YSK5"/>
<gene>
    <name evidence="2" type="ORF">B2A_12263</name>
</gene>
<reference evidence="2" key="1">
    <citation type="submission" date="2013-08" db="EMBL/GenBank/DDBJ databases">
        <authorList>
            <person name="Mendez C."/>
            <person name="Richter M."/>
            <person name="Ferrer M."/>
            <person name="Sanchez J."/>
        </authorList>
    </citation>
    <scope>NUCLEOTIDE SEQUENCE</scope>
</reference>
<feature type="domain" description="CoA-binding" evidence="1">
    <location>
        <begin position="9"/>
        <end position="99"/>
    </location>
</feature>
<proteinExistence type="predicted"/>
<name>T0YSK5_9ZZZZ</name>
<dbReference type="EMBL" id="AUZZ01008846">
    <property type="protein sequence ID" value="EQD36118.1"/>
    <property type="molecule type" value="Genomic_DNA"/>
</dbReference>
<dbReference type="Pfam" id="PF13380">
    <property type="entry name" value="CoA_binding_2"/>
    <property type="match status" value="1"/>
</dbReference>
<reference evidence="2" key="2">
    <citation type="journal article" date="2014" name="ISME J.">
        <title>Microbial stratification in low pH oxic and suboxic macroscopic growths along an acid mine drainage.</title>
        <authorList>
            <person name="Mendez-Garcia C."/>
            <person name="Mesa V."/>
            <person name="Sprenger R.R."/>
            <person name="Richter M."/>
            <person name="Diez M.S."/>
            <person name="Solano J."/>
            <person name="Bargiela R."/>
            <person name="Golyshina O.V."/>
            <person name="Manteca A."/>
            <person name="Ramos J.L."/>
            <person name="Gallego J.R."/>
            <person name="Llorente I."/>
            <person name="Martins Dos Santos V.A."/>
            <person name="Jensen O.N."/>
            <person name="Pelaez A.I."/>
            <person name="Sanchez J."/>
            <person name="Ferrer M."/>
        </authorList>
    </citation>
    <scope>NUCLEOTIDE SEQUENCE</scope>
</reference>
<feature type="non-terminal residue" evidence="2">
    <location>
        <position position="175"/>
    </location>
</feature>
<evidence type="ECO:0000313" key="2">
    <source>
        <dbReference type="EMBL" id="EQD36118.1"/>
    </source>
</evidence>
<dbReference type="Gene3D" id="3.40.50.720">
    <property type="entry name" value="NAD(P)-binding Rossmann-like Domain"/>
    <property type="match status" value="1"/>
</dbReference>
<organism evidence="2">
    <name type="scientific">mine drainage metagenome</name>
    <dbReference type="NCBI Taxonomy" id="410659"/>
    <lineage>
        <taxon>unclassified sequences</taxon>
        <taxon>metagenomes</taxon>
        <taxon>ecological metagenomes</taxon>
    </lineage>
</organism>
<dbReference type="InterPro" id="IPR036291">
    <property type="entry name" value="NAD(P)-bd_dom_sf"/>
</dbReference>
<dbReference type="InterPro" id="IPR003781">
    <property type="entry name" value="CoA-bd"/>
</dbReference>
<dbReference type="SMART" id="SM00881">
    <property type="entry name" value="CoA_binding"/>
    <property type="match status" value="1"/>
</dbReference>
<comment type="caution">
    <text evidence="2">The sequence shown here is derived from an EMBL/GenBank/DDBJ whole genome shotgun (WGS) entry which is preliminary data.</text>
</comment>
<protein>
    <submittedName>
        <fullName evidence="2">Acyl-CoA synthetase protein</fullName>
    </submittedName>
</protein>